<evidence type="ECO:0000256" key="3">
    <source>
        <dbReference type="ARBA" id="ARBA00006247"/>
    </source>
</evidence>
<feature type="domain" description="Peptidase M20 dimerisation" evidence="9">
    <location>
        <begin position="175"/>
        <end position="279"/>
    </location>
</feature>
<evidence type="ECO:0000256" key="7">
    <source>
        <dbReference type="ARBA" id="ARBA00022833"/>
    </source>
</evidence>
<comment type="similarity">
    <text evidence="3">Belongs to the peptidase M20A family.</text>
</comment>
<evidence type="ECO:0000313" key="10">
    <source>
        <dbReference type="EMBL" id="RZN64511.1"/>
    </source>
</evidence>
<dbReference type="Gene3D" id="3.40.630.10">
    <property type="entry name" value="Zn peptidases"/>
    <property type="match status" value="1"/>
</dbReference>
<dbReference type="InterPro" id="IPR050072">
    <property type="entry name" value="Peptidase_M20A"/>
</dbReference>
<dbReference type="EMBL" id="RXIF01000006">
    <property type="protein sequence ID" value="RZN64511.1"/>
    <property type="molecule type" value="Genomic_DNA"/>
</dbReference>
<dbReference type="PANTHER" id="PTHR43808:SF8">
    <property type="entry name" value="PEPTIDASE M20 DIMERISATION DOMAIN-CONTAINING PROTEIN"/>
    <property type="match status" value="1"/>
</dbReference>
<dbReference type="GO" id="GO:0046872">
    <property type="term" value="F:metal ion binding"/>
    <property type="evidence" value="ECO:0007669"/>
    <property type="project" value="UniProtKB-KW"/>
</dbReference>
<evidence type="ECO:0000256" key="8">
    <source>
        <dbReference type="ARBA" id="ARBA00023285"/>
    </source>
</evidence>
<dbReference type="Proteomes" id="UP000317158">
    <property type="component" value="Unassembled WGS sequence"/>
</dbReference>
<keyword evidence="6" id="KW-0378">Hydrolase</keyword>
<comment type="cofactor">
    <cofactor evidence="2">
        <name>Zn(2+)</name>
        <dbReference type="ChEBI" id="CHEBI:29105"/>
    </cofactor>
</comment>
<dbReference type="Pfam" id="PF01546">
    <property type="entry name" value="Peptidase_M20"/>
    <property type="match status" value="1"/>
</dbReference>
<dbReference type="Gene3D" id="3.30.70.360">
    <property type="match status" value="1"/>
</dbReference>
<accession>A0A520KRU2</accession>
<dbReference type="PANTHER" id="PTHR43808">
    <property type="entry name" value="ACETYLORNITHINE DEACETYLASE"/>
    <property type="match status" value="1"/>
</dbReference>
<dbReference type="NCBIfam" id="TIGR01910">
    <property type="entry name" value="DapE-ArgE"/>
    <property type="match status" value="1"/>
</dbReference>
<evidence type="ECO:0000259" key="9">
    <source>
        <dbReference type="Pfam" id="PF07687"/>
    </source>
</evidence>
<dbReference type="GO" id="GO:0008652">
    <property type="term" value="P:amino acid biosynthetic process"/>
    <property type="evidence" value="ECO:0007669"/>
    <property type="project" value="UniProtKB-KW"/>
</dbReference>
<dbReference type="InterPro" id="IPR036264">
    <property type="entry name" value="Bact_exopeptidase_dim_dom"/>
</dbReference>
<dbReference type="InterPro" id="IPR002933">
    <property type="entry name" value="Peptidase_M20"/>
</dbReference>
<reference evidence="10 11" key="1">
    <citation type="journal article" date="2019" name="Nat. Microbiol.">
        <title>Wide diversity of methane and short-chain alkane metabolisms in uncultured archaea.</title>
        <authorList>
            <person name="Borrel G."/>
            <person name="Adam P.S."/>
            <person name="McKay L.J."/>
            <person name="Chen L.X."/>
            <person name="Sierra-Garcia I.N."/>
            <person name="Sieber C.M."/>
            <person name="Letourneur Q."/>
            <person name="Ghozlane A."/>
            <person name="Andersen G.L."/>
            <person name="Li W.J."/>
            <person name="Hallam S.J."/>
            <person name="Muyzer G."/>
            <person name="de Oliveira V.M."/>
            <person name="Inskeep W.P."/>
            <person name="Banfield J.F."/>
            <person name="Gribaldo S."/>
        </authorList>
    </citation>
    <scope>NUCLEOTIDE SEQUENCE [LARGE SCALE GENOMIC DNA]</scope>
    <source>
        <strain evidence="10">NM1a</strain>
    </source>
</reference>
<evidence type="ECO:0000313" key="11">
    <source>
        <dbReference type="Proteomes" id="UP000317158"/>
    </source>
</evidence>
<sequence>MINTERIRQVIRERRNELITLTKDLIKFKSISGKEDDISEYIQDFFKSIDFYVRSIDKNIITCEKRENKDAKLILNGHMDVVPAGSFWDYPPFDPQITDGKIYGRGSCDMKGGLASMMTAIKVLHDLGIDMGSDIVFTATVEEEIGGLNGTGRIIDYLNGDMCVIAEPTDLNICIGHKGSNIYEITVKGKSAHGSMPHLGKNAIYYASRMIVALEDFKFDIEDSLLGKPTINVGKITGGTEVNVVPDRCIFEVDRRTIPEEDGESVFYELNRIIDREKVDGIEIDTKKVIEMLPVKVSEDEKVVKLLKKSTKEVFGYEKPTTSIDGCTDARFFIDRKIPTVIFGPGKKDCAHVSNEFINIEDLIDASSSFASLILNVIKEE</sequence>
<name>A0A520KRU2_METT2</name>
<dbReference type="InterPro" id="IPR011650">
    <property type="entry name" value="Peptidase_M20_dimer"/>
</dbReference>
<protein>
    <submittedName>
        <fullName evidence="10">M20 family peptidase</fullName>
    </submittedName>
</protein>
<dbReference type="Pfam" id="PF07687">
    <property type="entry name" value="M20_dimer"/>
    <property type="match status" value="1"/>
</dbReference>
<evidence type="ECO:0000256" key="6">
    <source>
        <dbReference type="ARBA" id="ARBA00022801"/>
    </source>
</evidence>
<dbReference type="SUPFAM" id="SSF53187">
    <property type="entry name" value="Zn-dependent exopeptidases"/>
    <property type="match status" value="1"/>
</dbReference>
<keyword evidence="4" id="KW-0028">Amino-acid biosynthesis</keyword>
<proteinExistence type="inferred from homology"/>
<dbReference type="InterPro" id="IPR010182">
    <property type="entry name" value="ArgE/DapE"/>
</dbReference>
<evidence type="ECO:0000256" key="4">
    <source>
        <dbReference type="ARBA" id="ARBA00022605"/>
    </source>
</evidence>
<gene>
    <name evidence="10" type="ORF">EF806_03980</name>
</gene>
<organism evidence="10 11">
    <name type="scientific">Methanoliparum thermophilum</name>
    <dbReference type="NCBI Taxonomy" id="2491083"/>
    <lineage>
        <taxon>Archaea</taxon>
        <taxon>Methanobacteriati</taxon>
        <taxon>Methanobacteriota</taxon>
        <taxon>Candidatus Methanoliparia</taxon>
        <taxon>Candidatus Methanoliparales</taxon>
        <taxon>Candidatus Methanoliparaceae</taxon>
        <taxon>Candidatus Methanoliparum</taxon>
    </lineage>
</organism>
<dbReference type="AlphaFoldDB" id="A0A520KRU2"/>
<dbReference type="CDD" id="cd08659">
    <property type="entry name" value="M20_ArgE_DapE-like"/>
    <property type="match status" value="1"/>
</dbReference>
<keyword evidence="7" id="KW-0862">Zinc</keyword>
<keyword evidence="5" id="KW-0479">Metal-binding</keyword>
<evidence type="ECO:0000256" key="2">
    <source>
        <dbReference type="ARBA" id="ARBA00001947"/>
    </source>
</evidence>
<evidence type="ECO:0000256" key="5">
    <source>
        <dbReference type="ARBA" id="ARBA00022723"/>
    </source>
</evidence>
<dbReference type="SUPFAM" id="SSF55031">
    <property type="entry name" value="Bacterial exopeptidase dimerisation domain"/>
    <property type="match status" value="1"/>
</dbReference>
<comment type="caution">
    <text evidence="10">The sequence shown here is derived from an EMBL/GenBank/DDBJ whole genome shotgun (WGS) entry which is preliminary data.</text>
</comment>
<keyword evidence="8" id="KW-0170">Cobalt</keyword>
<evidence type="ECO:0000256" key="1">
    <source>
        <dbReference type="ARBA" id="ARBA00001941"/>
    </source>
</evidence>
<comment type="cofactor">
    <cofactor evidence="1">
        <name>Co(2+)</name>
        <dbReference type="ChEBI" id="CHEBI:48828"/>
    </cofactor>
</comment>
<dbReference type="GO" id="GO:0016787">
    <property type="term" value="F:hydrolase activity"/>
    <property type="evidence" value="ECO:0007669"/>
    <property type="project" value="UniProtKB-KW"/>
</dbReference>